<organism evidence="1 2">
    <name type="scientific">Linum tenue</name>
    <dbReference type="NCBI Taxonomy" id="586396"/>
    <lineage>
        <taxon>Eukaryota</taxon>
        <taxon>Viridiplantae</taxon>
        <taxon>Streptophyta</taxon>
        <taxon>Embryophyta</taxon>
        <taxon>Tracheophyta</taxon>
        <taxon>Spermatophyta</taxon>
        <taxon>Magnoliopsida</taxon>
        <taxon>eudicotyledons</taxon>
        <taxon>Gunneridae</taxon>
        <taxon>Pentapetalae</taxon>
        <taxon>rosids</taxon>
        <taxon>fabids</taxon>
        <taxon>Malpighiales</taxon>
        <taxon>Linaceae</taxon>
        <taxon>Linum</taxon>
    </lineage>
</organism>
<dbReference type="EMBL" id="CAMGYJ010000003">
    <property type="protein sequence ID" value="CAI0389320.1"/>
    <property type="molecule type" value="Genomic_DNA"/>
</dbReference>
<accession>A0AAV0HVM6</accession>
<protein>
    <submittedName>
        <fullName evidence="1">Uncharacterized protein</fullName>
    </submittedName>
</protein>
<dbReference type="AlphaFoldDB" id="A0AAV0HVM6"/>
<reference evidence="1" key="1">
    <citation type="submission" date="2022-08" db="EMBL/GenBank/DDBJ databases">
        <authorList>
            <person name="Gutierrez-Valencia J."/>
        </authorList>
    </citation>
    <scope>NUCLEOTIDE SEQUENCE</scope>
</reference>
<sequence length="47" mass="5607">MRIDHELKDSSGVYVWLARRLFDGRTHVEWQEVLIDKVRVSLALQIQ</sequence>
<dbReference type="Proteomes" id="UP001154282">
    <property type="component" value="Unassembled WGS sequence"/>
</dbReference>
<keyword evidence="2" id="KW-1185">Reference proteome</keyword>
<name>A0AAV0HVM6_9ROSI</name>
<evidence type="ECO:0000313" key="1">
    <source>
        <dbReference type="EMBL" id="CAI0389320.1"/>
    </source>
</evidence>
<gene>
    <name evidence="1" type="ORF">LITE_LOCUS6190</name>
</gene>
<proteinExistence type="predicted"/>
<comment type="caution">
    <text evidence="1">The sequence shown here is derived from an EMBL/GenBank/DDBJ whole genome shotgun (WGS) entry which is preliminary data.</text>
</comment>
<evidence type="ECO:0000313" key="2">
    <source>
        <dbReference type="Proteomes" id="UP001154282"/>
    </source>
</evidence>